<dbReference type="InterPro" id="IPR016024">
    <property type="entry name" value="ARM-type_fold"/>
</dbReference>
<feature type="domain" description="W2" evidence="9">
    <location>
        <begin position="563"/>
        <end position="733"/>
    </location>
</feature>
<feature type="region of interest" description="Disordered" evidence="8">
    <location>
        <begin position="442"/>
        <end position="502"/>
    </location>
</feature>
<feature type="compositionally biased region" description="Acidic residues" evidence="8">
    <location>
        <begin position="482"/>
        <end position="491"/>
    </location>
</feature>
<dbReference type="Pfam" id="PF02020">
    <property type="entry name" value="W2"/>
    <property type="match status" value="1"/>
</dbReference>
<dbReference type="InterPro" id="IPR003307">
    <property type="entry name" value="W2_domain"/>
</dbReference>
<dbReference type="InterPro" id="IPR044123">
    <property type="entry name" value="W2_eIF2B_epsilon"/>
</dbReference>
<keyword evidence="11" id="KW-1185">Reference proteome</keyword>
<evidence type="ECO:0000313" key="10">
    <source>
        <dbReference type="EMBL" id="QPG76013.1"/>
    </source>
</evidence>
<dbReference type="CDD" id="cd11558">
    <property type="entry name" value="W2_eIF2B_epsilon"/>
    <property type="match status" value="1"/>
</dbReference>
<dbReference type="Proteomes" id="UP000662931">
    <property type="component" value="Chromosome 4"/>
</dbReference>
<evidence type="ECO:0000259" key="9">
    <source>
        <dbReference type="PROSITE" id="PS51363"/>
    </source>
</evidence>
<dbReference type="SMART" id="SM00515">
    <property type="entry name" value="eIF5C"/>
    <property type="match status" value="1"/>
</dbReference>
<evidence type="ECO:0000256" key="8">
    <source>
        <dbReference type="SAM" id="MobiDB-lite"/>
    </source>
</evidence>
<accession>A0A875S518</accession>
<dbReference type="GeneID" id="62196799"/>
<feature type="region of interest" description="Disordered" evidence="8">
    <location>
        <begin position="725"/>
        <end position="753"/>
    </location>
</feature>
<dbReference type="AlphaFoldDB" id="A0A875S518"/>
<dbReference type="GO" id="GO:0031369">
    <property type="term" value="F:translation initiation factor binding"/>
    <property type="evidence" value="ECO:0007669"/>
    <property type="project" value="InterPro"/>
</dbReference>
<dbReference type="Pfam" id="PF00483">
    <property type="entry name" value="NTP_transferase"/>
    <property type="match status" value="1"/>
</dbReference>
<dbReference type="InterPro" id="IPR005835">
    <property type="entry name" value="NTP_transferase_dom"/>
</dbReference>
<evidence type="ECO:0000256" key="1">
    <source>
        <dbReference type="ARBA" id="ARBA00004514"/>
    </source>
</evidence>
<feature type="region of interest" description="Disordered" evidence="8">
    <location>
        <begin position="544"/>
        <end position="568"/>
    </location>
</feature>
<dbReference type="GO" id="GO:0005851">
    <property type="term" value="C:eukaryotic translation initiation factor 2B complex"/>
    <property type="evidence" value="ECO:0007669"/>
    <property type="project" value="TreeGrafter"/>
</dbReference>
<comment type="subunit">
    <text evidence="7">Component of the translation initiation factor 2B (eIF2B) complex which is a heterodecamer of two sets of five different subunits: alpha, beta, gamma, delta and epsilon. Subunits alpha, beta and delta comprise a regulatory subcomplex and subunits epsilon and gamma comprise a catalytic subcomplex. Within the complex, the hexameric regulatory complex resides at the center, with the two heterodimeric catalytic subcomplexes bound on opposite sides.</text>
</comment>
<dbReference type="PANTHER" id="PTHR45887:SF1">
    <property type="entry name" value="TRANSLATION INITIATION FACTOR EIF-2B SUBUNIT EPSILON"/>
    <property type="match status" value="1"/>
</dbReference>
<dbReference type="PANTHER" id="PTHR45887">
    <property type="entry name" value="TRANSLATION INITIATION FACTOR EIF-2B SUBUNIT EPSILON"/>
    <property type="match status" value="1"/>
</dbReference>
<dbReference type="SUPFAM" id="SSF48371">
    <property type="entry name" value="ARM repeat"/>
    <property type="match status" value="1"/>
</dbReference>
<dbReference type="InterPro" id="IPR029044">
    <property type="entry name" value="Nucleotide-diphossugar_trans"/>
</dbReference>
<reference evidence="10" key="1">
    <citation type="submission" date="2020-10" db="EMBL/GenBank/DDBJ databases">
        <authorList>
            <person name="Roach M.J.R."/>
        </authorList>
    </citation>
    <scope>NUCLEOTIDE SEQUENCE</scope>
    <source>
        <strain evidence="10">CBS 1945</strain>
    </source>
</reference>
<comment type="similarity">
    <text evidence="2">Belongs to the eIF-2B gamma/epsilon subunits family.</text>
</comment>
<keyword evidence="3" id="KW-0963">Cytoplasm</keyword>
<dbReference type="GO" id="GO:0005829">
    <property type="term" value="C:cytosol"/>
    <property type="evidence" value="ECO:0007669"/>
    <property type="project" value="UniProtKB-SubCell"/>
</dbReference>
<evidence type="ECO:0000256" key="4">
    <source>
        <dbReference type="ARBA" id="ARBA00022540"/>
    </source>
</evidence>
<keyword evidence="4" id="KW-0648">Protein biosynthesis</keyword>
<dbReference type="RefSeq" id="XP_038779578.1">
    <property type="nucleotide sequence ID" value="XM_038923650.1"/>
</dbReference>
<dbReference type="GO" id="GO:0005085">
    <property type="term" value="F:guanyl-nucleotide exchange factor activity"/>
    <property type="evidence" value="ECO:0007669"/>
    <property type="project" value="InterPro"/>
</dbReference>
<dbReference type="CDD" id="cd05787">
    <property type="entry name" value="LbH_eIF2B_epsilon"/>
    <property type="match status" value="1"/>
</dbReference>
<dbReference type="InterPro" id="IPR056764">
    <property type="entry name" value="LbH_EIF2B3/5"/>
</dbReference>
<dbReference type="InterPro" id="IPR035543">
    <property type="entry name" value="eIF-2B_epsilon_N"/>
</dbReference>
<evidence type="ECO:0000256" key="3">
    <source>
        <dbReference type="ARBA" id="ARBA00022490"/>
    </source>
</evidence>
<evidence type="ECO:0000256" key="5">
    <source>
        <dbReference type="ARBA" id="ARBA00044144"/>
    </source>
</evidence>
<dbReference type="SUPFAM" id="SSF53448">
    <property type="entry name" value="Nucleotide-diphospho-sugar transferases"/>
    <property type="match status" value="1"/>
</dbReference>
<gene>
    <name evidence="10" type="ORF">FOA43_003399</name>
</gene>
<evidence type="ECO:0000313" key="11">
    <source>
        <dbReference type="Proteomes" id="UP000662931"/>
    </source>
</evidence>
<name>A0A875S518_EENNA</name>
<dbReference type="Gene3D" id="1.25.40.180">
    <property type="match status" value="1"/>
</dbReference>
<sequence>MSQVIHPKLVASHRMKKINPETELDYQALVLTDSFQTRFMPLTHAEPRCLLPLANVPLIEYTLEFLAQTDVVSEVFLLCSAHAEQIQEYIDHSKWVFPSSPFTKIHTILSMESRSVGDSIRDIDGRGVISGDFILVSGDVITNMDLNKALSAHRQHKQEDRDYVSTMVLKQASPLHRSRSLIEPACFILEEHTNRCIYYQDIPPVNGKKTSVNIDPELLGDIGEFVVKNDLIDCRVDICTPQVLTTFQENFDYQFLRADWVKGVLSSDLLRKHIYAYITREDYAARVESWQTYDGISQDVLERWCYPIVPERNLLEDQTYTCESTHIYKEESIRLSQSCKIDSCVEIGSGTFVGDGSRIGASVIGRNCHIGNNVIVDNSYIWSGSRIEDNAVVRHSIVASDAVIRKNVVVNAGSVIGFGVVIGENVVIPSYTKIVKTPFKERKRTHEVPSDLNSEFDDETEGSSSQITTTTEEGLDVSGEIEASDEDDEQEPGAPASKNHSIVGQDGVGFLYVDDERYNGMVSQMMSLDLSDVSIASSTIVHHGSSRRKKRTLSSATSQFLSEEEEEDFEKEAIATVDRSMENNHDIDTALLELNTLRMSMNVTYHEVRQATCKAMLARVDSFIETETLGVKDAVEKIFWKWTALFQRQVFDDVDQVDLMLIIQKICHNMDQEYGPMVLLYTLLILYEEEVIQEDNINKWWTSDESKAMGLVRDKTAKWIEWLKQAESESEKEEEGEEEEEEEDEEEEEEEEE</sequence>
<keyword evidence="4" id="KW-0396">Initiation factor</keyword>
<organism evidence="10 11">
    <name type="scientific">Eeniella nana</name>
    <name type="common">Yeast</name>
    <name type="synonym">Brettanomyces nanus</name>
    <dbReference type="NCBI Taxonomy" id="13502"/>
    <lineage>
        <taxon>Eukaryota</taxon>
        <taxon>Fungi</taxon>
        <taxon>Dikarya</taxon>
        <taxon>Ascomycota</taxon>
        <taxon>Saccharomycotina</taxon>
        <taxon>Pichiomycetes</taxon>
        <taxon>Pichiales</taxon>
        <taxon>Pichiaceae</taxon>
        <taxon>Brettanomyces</taxon>
    </lineage>
</organism>
<proteinExistence type="inferred from homology"/>
<dbReference type="CDD" id="cd04197">
    <property type="entry name" value="eIF-2B_epsilon_N"/>
    <property type="match status" value="1"/>
</dbReference>
<dbReference type="FunFam" id="3.90.550.10:FF:000066">
    <property type="entry name" value="Translation initiation factor eIF-2B subunit epsilon"/>
    <property type="match status" value="1"/>
</dbReference>
<dbReference type="KEGG" id="bnn:FOA43_003399"/>
<feature type="compositionally biased region" description="Polar residues" evidence="8">
    <location>
        <begin position="462"/>
        <end position="472"/>
    </location>
</feature>
<dbReference type="Gene3D" id="2.160.10.10">
    <property type="entry name" value="Hexapeptide repeat proteins"/>
    <property type="match status" value="1"/>
</dbReference>
<dbReference type="InterPro" id="IPR051956">
    <property type="entry name" value="eIF2B_epsilon"/>
</dbReference>
<dbReference type="GO" id="GO:0003743">
    <property type="term" value="F:translation initiation factor activity"/>
    <property type="evidence" value="ECO:0007669"/>
    <property type="project" value="UniProtKB-ARBA"/>
</dbReference>
<evidence type="ECO:0000256" key="2">
    <source>
        <dbReference type="ARBA" id="ARBA00007878"/>
    </source>
</evidence>
<comment type="subcellular location">
    <subcellularLocation>
        <location evidence="1">Cytoplasm</location>
        <location evidence="1">Cytosol</location>
    </subcellularLocation>
</comment>
<dbReference type="OrthoDB" id="424572at2759"/>
<dbReference type="EMBL" id="CP064815">
    <property type="protein sequence ID" value="QPG76013.1"/>
    <property type="molecule type" value="Genomic_DNA"/>
</dbReference>
<dbReference type="PROSITE" id="PS51363">
    <property type="entry name" value="W2"/>
    <property type="match status" value="1"/>
</dbReference>
<dbReference type="Gene3D" id="3.90.550.10">
    <property type="entry name" value="Spore Coat Polysaccharide Biosynthesis Protein SpsA, Chain A"/>
    <property type="match status" value="1"/>
</dbReference>
<evidence type="ECO:0000256" key="6">
    <source>
        <dbReference type="ARBA" id="ARBA00044345"/>
    </source>
</evidence>
<evidence type="ECO:0000256" key="7">
    <source>
        <dbReference type="ARBA" id="ARBA00046432"/>
    </source>
</evidence>
<protein>
    <recommendedName>
        <fullName evidence="5">Translation initiation factor eIF2B subunit epsilon</fullName>
    </recommendedName>
    <alternativeName>
        <fullName evidence="6">eIF2B GDP-GTP exchange factor subunit epsilon</fullName>
    </alternativeName>
</protein>
<dbReference type="Pfam" id="PF25084">
    <property type="entry name" value="LbH_EIF2B"/>
    <property type="match status" value="1"/>
</dbReference>
<dbReference type="FunFam" id="1.25.40.180:FF:000022">
    <property type="entry name" value="Translation initiation factor eIF-2B epsilon subunit"/>
    <property type="match status" value="1"/>
</dbReference>
<feature type="compositionally biased region" description="Acidic residues" evidence="8">
    <location>
        <begin position="730"/>
        <end position="753"/>
    </location>
</feature>